<organism evidence="1 2">
    <name type="scientific">Allacma fusca</name>
    <dbReference type="NCBI Taxonomy" id="39272"/>
    <lineage>
        <taxon>Eukaryota</taxon>
        <taxon>Metazoa</taxon>
        <taxon>Ecdysozoa</taxon>
        <taxon>Arthropoda</taxon>
        <taxon>Hexapoda</taxon>
        <taxon>Collembola</taxon>
        <taxon>Symphypleona</taxon>
        <taxon>Sminthuridae</taxon>
        <taxon>Allacma</taxon>
    </lineage>
</organism>
<dbReference type="AlphaFoldDB" id="A0A8J2LHD5"/>
<dbReference type="EMBL" id="CAJVCH010563060">
    <property type="protein sequence ID" value="CAG7832001.1"/>
    <property type="molecule type" value="Genomic_DNA"/>
</dbReference>
<dbReference type="Proteomes" id="UP000708208">
    <property type="component" value="Unassembled WGS sequence"/>
</dbReference>
<name>A0A8J2LHD5_9HEXA</name>
<reference evidence="1" key="1">
    <citation type="submission" date="2021-06" db="EMBL/GenBank/DDBJ databases">
        <authorList>
            <person name="Hodson N. C."/>
            <person name="Mongue J. A."/>
            <person name="Jaron S. K."/>
        </authorList>
    </citation>
    <scope>NUCLEOTIDE SEQUENCE</scope>
</reference>
<keyword evidence="2" id="KW-1185">Reference proteome</keyword>
<evidence type="ECO:0000313" key="1">
    <source>
        <dbReference type="EMBL" id="CAG7832001.1"/>
    </source>
</evidence>
<gene>
    <name evidence="1" type="ORF">AFUS01_LOCUS41717</name>
</gene>
<feature type="non-terminal residue" evidence="1">
    <location>
        <position position="1"/>
    </location>
</feature>
<accession>A0A8J2LHD5</accession>
<evidence type="ECO:0000313" key="2">
    <source>
        <dbReference type="Proteomes" id="UP000708208"/>
    </source>
</evidence>
<protein>
    <submittedName>
        <fullName evidence="1">Uncharacterized protein</fullName>
    </submittedName>
</protein>
<sequence>MILVLFRSLEFQKGRTKNFSAVFVPELTGTTSNAIVTGPGLGDIKNPRFNESSAEVISNPDDQA</sequence>
<comment type="caution">
    <text evidence="1">The sequence shown here is derived from an EMBL/GenBank/DDBJ whole genome shotgun (WGS) entry which is preliminary data.</text>
</comment>
<proteinExistence type="predicted"/>